<dbReference type="RefSeq" id="WP_124933966.1">
    <property type="nucleotide sequence ID" value="NZ_JAGFOU010000001.1"/>
</dbReference>
<organism evidence="1 2">
    <name type="scientific">Actinomyces bowdenii</name>
    <dbReference type="NCBI Taxonomy" id="131109"/>
    <lineage>
        <taxon>Bacteria</taxon>
        <taxon>Bacillati</taxon>
        <taxon>Actinomycetota</taxon>
        <taxon>Actinomycetes</taxon>
        <taxon>Actinomycetales</taxon>
        <taxon>Actinomycetaceae</taxon>
        <taxon>Actinomyces</taxon>
    </lineage>
</organism>
<proteinExistence type="predicted"/>
<evidence type="ECO:0008006" key="3">
    <source>
        <dbReference type="Google" id="ProtNLM"/>
    </source>
</evidence>
<sequence length="149" mass="17002">MSTQPAVTLERVESWLTGEDLVFEHDDEGDIMVGFENCYFAFYMQAEGELLLARAYWRGRFPAEQMPELHDLADAHHQKAYGPRLSVLASQGDEGQETAILGTQMVEYVAQGRSDEQLAAFMDLVMRMNMRLFADIEERYPALVTWGDD</sequence>
<dbReference type="AlphaFoldDB" id="A0A3P1V5D5"/>
<dbReference type="OrthoDB" id="3255720at2"/>
<evidence type="ECO:0000313" key="2">
    <source>
        <dbReference type="Proteomes" id="UP000271272"/>
    </source>
</evidence>
<accession>A0A3P1V5D5</accession>
<evidence type="ECO:0000313" key="1">
    <source>
        <dbReference type="EMBL" id="RRD29008.1"/>
    </source>
</evidence>
<dbReference type="InterPro" id="IPR019660">
    <property type="entry name" value="Put_sensory_transdc_reg_YbjN"/>
</dbReference>
<dbReference type="EMBL" id="RQZC01000012">
    <property type="protein sequence ID" value="RRD29008.1"/>
    <property type="molecule type" value="Genomic_DNA"/>
</dbReference>
<reference evidence="1 2" key="1">
    <citation type="submission" date="2018-11" db="EMBL/GenBank/DDBJ databases">
        <title>Genomes From Bacteria Associated with the Canine Oral Cavity: a Test Case for Automated Genome-Based Taxonomic Assignment.</title>
        <authorList>
            <person name="Coil D.A."/>
            <person name="Jospin G."/>
            <person name="Darling A.E."/>
            <person name="Wallis C."/>
            <person name="Davis I.J."/>
            <person name="Harris S."/>
            <person name="Eisen J.A."/>
            <person name="Holcombe L.J."/>
            <person name="O'Flynn C."/>
        </authorList>
    </citation>
    <scope>NUCLEOTIDE SEQUENCE [LARGE SCALE GENOMIC DNA]</scope>
    <source>
        <strain evidence="1 2">OH5050</strain>
    </source>
</reference>
<dbReference type="Pfam" id="PF10722">
    <property type="entry name" value="YbjN"/>
    <property type="match status" value="1"/>
</dbReference>
<gene>
    <name evidence="1" type="ORF">EII10_07905</name>
</gene>
<keyword evidence="2" id="KW-1185">Reference proteome</keyword>
<protein>
    <recommendedName>
        <fullName evidence="3">YbjN domain-containing protein</fullName>
    </recommendedName>
</protein>
<comment type="caution">
    <text evidence="1">The sequence shown here is derived from an EMBL/GenBank/DDBJ whole genome shotgun (WGS) entry which is preliminary data.</text>
</comment>
<name>A0A3P1V5D5_9ACTO</name>
<dbReference type="Proteomes" id="UP000271272">
    <property type="component" value="Unassembled WGS sequence"/>
</dbReference>